<dbReference type="AlphaFoldDB" id="A0AA41Q0M7"/>
<dbReference type="SUPFAM" id="SSF50118">
    <property type="entry name" value="Cell growth inhibitor/plasmid maintenance toxic component"/>
    <property type="match status" value="1"/>
</dbReference>
<proteinExistence type="predicted"/>
<comment type="caution">
    <text evidence="1">The sequence shown here is derived from an EMBL/GenBank/DDBJ whole genome shotgun (WGS) entry which is preliminary data.</text>
</comment>
<reference evidence="1" key="1">
    <citation type="submission" date="2022-01" db="EMBL/GenBank/DDBJ databases">
        <title>Genome-Based Taxonomic Classification of the Phylum Actinobacteria.</title>
        <authorList>
            <person name="Gao Y."/>
        </authorList>
    </citation>
    <scope>NUCLEOTIDE SEQUENCE</scope>
    <source>
        <strain evidence="1">KLBMP 8922</strain>
    </source>
</reference>
<keyword evidence="2" id="KW-1185">Reference proteome</keyword>
<name>A0AA41Q0M7_9ACTN</name>
<evidence type="ECO:0000313" key="1">
    <source>
        <dbReference type="EMBL" id="MCF2529388.1"/>
    </source>
</evidence>
<sequence>MRRGQVWRIPTVGRERTVLVVGADEVTALYGQALCVVVHEPGAFPESLVTVPLTEPVQGVVGVPDVAGFRQARFDHGKLLGRVDTDTMERVEIALRAILEL</sequence>
<gene>
    <name evidence="1" type="ORF">LZ495_19510</name>
</gene>
<dbReference type="Proteomes" id="UP001165378">
    <property type="component" value="Unassembled WGS sequence"/>
</dbReference>
<protein>
    <recommendedName>
        <fullName evidence="3">mRNA interferase MazF</fullName>
    </recommendedName>
</protein>
<accession>A0AA41Q0M7</accession>
<dbReference type="EMBL" id="JAKFHA010000011">
    <property type="protein sequence ID" value="MCF2529388.1"/>
    <property type="molecule type" value="Genomic_DNA"/>
</dbReference>
<evidence type="ECO:0000313" key="2">
    <source>
        <dbReference type="Proteomes" id="UP001165378"/>
    </source>
</evidence>
<organism evidence="1 2">
    <name type="scientific">Yinghuangia soli</name>
    <dbReference type="NCBI Taxonomy" id="2908204"/>
    <lineage>
        <taxon>Bacteria</taxon>
        <taxon>Bacillati</taxon>
        <taxon>Actinomycetota</taxon>
        <taxon>Actinomycetes</taxon>
        <taxon>Kitasatosporales</taxon>
        <taxon>Streptomycetaceae</taxon>
        <taxon>Yinghuangia</taxon>
    </lineage>
</organism>
<dbReference type="RefSeq" id="WP_235053671.1">
    <property type="nucleotide sequence ID" value="NZ_JAKFHA010000011.1"/>
</dbReference>
<evidence type="ECO:0008006" key="3">
    <source>
        <dbReference type="Google" id="ProtNLM"/>
    </source>
</evidence>